<accession>A0AAV9TXE0</accession>
<evidence type="ECO:0000313" key="8">
    <source>
        <dbReference type="EMBL" id="KAK6330402.1"/>
    </source>
</evidence>
<dbReference type="GO" id="GO:0004252">
    <property type="term" value="F:serine-type endopeptidase activity"/>
    <property type="evidence" value="ECO:0007669"/>
    <property type="project" value="InterPro"/>
</dbReference>
<dbReference type="InterPro" id="IPR036852">
    <property type="entry name" value="Peptidase_S8/S53_dom_sf"/>
</dbReference>
<evidence type="ECO:0000256" key="5">
    <source>
        <dbReference type="PROSITE-ProRule" id="PRU01240"/>
    </source>
</evidence>
<dbReference type="GO" id="GO:0006508">
    <property type="term" value="P:proteolysis"/>
    <property type="evidence" value="ECO:0007669"/>
    <property type="project" value="UniProtKB-KW"/>
</dbReference>
<dbReference type="SUPFAM" id="SSF52743">
    <property type="entry name" value="Subtilisin-like"/>
    <property type="match status" value="1"/>
</dbReference>
<keyword evidence="4" id="KW-0720">Serine protease</keyword>
<comment type="caution">
    <text evidence="8">The sequence shown here is derived from an EMBL/GenBank/DDBJ whole genome shotgun (WGS) entry which is preliminary data.</text>
</comment>
<dbReference type="Gene3D" id="3.40.50.200">
    <property type="entry name" value="Peptidase S8/S53 domain"/>
    <property type="match status" value="1"/>
</dbReference>
<dbReference type="PROSITE" id="PS51892">
    <property type="entry name" value="SUBTILASE"/>
    <property type="match status" value="1"/>
</dbReference>
<name>A0AAV9TXE0_9PEZI</name>
<comment type="similarity">
    <text evidence="1 5">Belongs to the peptidase S8 family.</text>
</comment>
<dbReference type="Proteomes" id="UP001375240">
    <property type="component" value="Unassembled WGS sequence"/>
</dbReference>
<reference evidence="8 9" key="1">
    <citation type="submission" date="2019-10" db="EMBL/GenBank/DDBJ databases">
        <authorList>
            <person name="Palmer J.M."/>
        </authorList>
    </citation>
    <scope>NUCLEOTIDE SEQUENCE [LARGE SCALE GENOMIC DNA]</scope>
    <source>
        <strain evidence="8 9">TWF696</strain>
    </source>
</reference>
<feature type="chain" id="PRO_5043497080" description="Peptidase S8/S53 domain-containing protein" evidence="6">
    <location>
        <begin position="25"/>
        <end position="413"/>
    </location>
</feature>
<dbReference type="PANTHER" id="PTHR43806:SF11">
    <property type="entry name" value="CEREVISIN-RELATED"/>
    <property type="match status" value="1"/>
</dbReference>
<dbReference type="EMBL" id="JAVHNQ010000018">
    <property type="protein sequence ID" value="KAK6330402.1"/>
    <property type="molecule type" value="Genomic_DNA"/>
</dbReference>
<organism evidence="8 9">
    <name type="scientific">Orbilia brochopaga</name>
    <dbReference type="NCBI Taxonomy" id="3140254"/>
    <lineage>
        <taxon>Eukaryota</taxon>
        <taxon>Fungi</taxon>
        <taxon>Dikarya</taxon>
        <taxon>Ascomycota</taxon>
        <taxon>Pezizomycotina</taxon>
        <taxon>Orbiliomycetes</taxon>
        <taxon>Orbiliales</taxon>
        <taxon>Orbiliaceae</taxon>
        <taxon>Orbilia</taxon>
    </lineage>
</organism>
<evidence type="ECO:0000256" key="2">
    <source>
        <dbReference type="ARBA" id="ARBA00022670"/>
    </source>
</evidence>
<dbReference type="AlphaFoldDB" id="A0AAV9TXE0"/>
<comment type="caution">
    <text evidence="5">Lacks conserved residue(s) required for the propagation of feature annotation.</text>
</comment>
<gene>
    <name evidence="8" type="ORF">TWF696_003499</name>
</gene>
<feature type="domain" description="Peptidase S8/S53" evidence="7">
    <location>
        <begin position="181"/>
        <end position="404"/>
    </location>
</feature>
<protein>
    <recommendedName>
        <fullName evidence="7">Peptidase S8/S53 domain-containing protein</fullName>
    </recommendedName>
</protein>
<evidence type="ECO:0000313" key="9">
    <source>
        <dbReference type="Proteomes" id="UP001375240"/>
    </source>
</evidence>
<dbReference type="PANTHER" id="PTHR43806">
    <property type="entry name" value="PEPTIDASE S8"/>
    <property type="match status" value="1"/>
</dbReference>
<keyword evidence="2" id="KW-0645">Protease</keyword>
<dbReference type="Pfam" id="PF00082">
    <property type="entry name" value="Peptidase_S8"/>
    <property type="match status" value="1"/>
</dbReference>
<sequence>MRLSTSIYLHVFHLLLLICHSCDAFSPQTFGDVPFWYALIKPQYRNSPGFNDAFSDAISTVETNSALRYTAVAADLGTFFYVFQAEKEKASRIQQQFAINCDVFNEYTEALEISDPEADNESYPPHLQLPDSKNQVPDANITSIIGVPLTYRPSGWDLHMLSMPPGARLPNYGYYYRKPSGQNVTIYVIDSGANLNHKEFDGLRARDLVREWIWAGPFPATGQQRDPHPHAHGTKVLASIAGQRAGVVENSDIIIVQQRDSNGNFTLLNTISALTQTYTSIRQKRKEDKIVVNFSWGVGNVIEARNDQLYNALRDIISALHDLPNVILVCRAVTEKSGIASGYPALLADILPKLVIVGGIDRDGRKSSDCGPAVTAFAPAVDILSPAEWSNTEYKLVAGSSHGKQCKIYMLDQ</sequence>
<dbReference type="InterPro" id="IPR050131">
    <property type="entry name" value="Peptidase_S8_subtilisin-like"/>
</dbReference>
<evidence type="ECO:0000256" key="6">
    <source>
        <dbReference type="SAM" id="SignalP"/>
    </source>
</evidence>
<evidence type="ECO:0000256" key="1">
    <source>
        <dbReference type="ARBA" id="ARBA00011073"/>
    </source>
</evidence>
<feature type="signal peptide" evidence="6">
    <location>
        <begin position="1"/>
        <end position="24"/>
    </location>
</feature>
<dbReference type="InterPro" id="IPR000209">
    <property type="entry name" value="Peptidase_S8/S53_dom"/>
</dbReference>
<keyword evidence="9" id="KW-1185">Reference proteome</keyword>
<proteinExistence type="inferred from homology"/>
<evidence type="ECO:0000259" key="7">
    <source>
        <dbReference type="Pfam" id="PF00082"/>
    </source>
</evidence>
<evidence type="ECO:0000256" key="3">
    <source>
        <dbReference type="ARBA" id="ARBA00022801"/>
    </source>
</evidence>
<keyword evidence="6" id="KW-0732">Signal</keyword>
<keyword evidence="3" id="KW-0378">Hydrolase</keyword>
<evidence type="ECO:0000256" key="4">
    <source>
        <dbReference type="ARBA" id="ARBA00022825"/>
    </source>
</evidence>